<feature type="transmembrane region" description="Helical" evidence="6">
    <location>
        <begin position="80"/>
        <end position="101"/>
    </location>
</feature>
<feature type="domain" description="GtrA/DPMS transmembrane" evidence="7">
    <location>
        <begin position="15"/>
        <end position="135"/>
    </location>
</feature>
<evidence type="ECO:0000256" key="4">
    <source>
        <dbReference type="ARBA" id="ARBA00022989"/>
    </source>
</evidence>
<feature type="transmembrane region" description="Helical" evidence="6">
    <location>
        <begin position="39"/>
        <end position="59"/>
    </location>
</feature>
<evidence type="ECO:0000256" key="5">
    <source>
        <dbReference type="ARBA" id="ARBA00023136"/>
    </source>
</evidence>
<keyword evidence="3 6" id="KW-0812">Transmembrane</keyword>
<dbReference type="Proteomes" id="UP001480973">
    <property type="component" value="Unassembled WGS sequence"/>
</dbReference>
<comment type="subcellular location">
    <subcellularLocation>
        <location evidence="1">Membrane</location>
        <topology evidence="1">Multi-pass membrane protein</topology>
    </subcellularLocation>
</comment>
<keyword evidence="4 6" id="KW-1133">Transmembrane helix</keyword>
<proteinExistence type="inferred from homology"/>
<evidence type="ECO:0000259" key="7">
    <source>
        <dbReference type="Pfam" id="PF04138"/>
    </source>
</evidence>
<evidence type="ECO:0000313" key="8">
    <source>
        <dbReference type="EMBL" id="MEQ2535081.1"/>
    </source>
</evidence>
<comment type="similarity">
    <text evidence="2">Belongs to the GtrA family.</text>
</comment>
<dbReference type="PANTHER" id="PTHR38459">
    <property type="entry name" value="PROPHAGE BACTOPRENOL-LINKED GLUCOSE TRANSLOCASE HOMOLOG"/>
    <property type="match status" value="1"/>
</dbReference>
<gene>
    <name evidence="8" type="ORF">WMO38_08125</name>
</gene>
<keyword evidence="5 6" id="KW-0472">Membrane</keyword>
<accession>A0ABV1GNS0</accession>
<feature type="transmembrane region" description="Helical" evidence="6">
    <location>
        <begin position="113"/>
        <end position="130"/>
    </location>
</feature>
<dbReference type="PANTHER" id="PTHR38459:SF1">
    <property type="entry name" value="PROPHAGE BACTOPRENOL-LINKED GLUCOSE TRANSLOCASE HOMOLOG"/>
    <property type="match status" value="1"/>
</dbReference>
<evidence type="ECO:0000256" key="3">
    <source>
        <dbReference type="ARBA" id="ARBA00022692"/>
    </source>
</evidence>
<name>A0ABV1GNS0_9FIRM</name>
<keyword evidence="9" id="KW-1185">Reference proteome</keyword>
<feature type="transmembrane region" description="Helical" evidence="6">
    <location>
        <begin position="12"/>
        <end position="33"/>
    </location>
</feature>
<dbReference type="InterPro" id="IPR051401">
    <property type="entry name" value="GtrA_CellWall_Glycosyl"/>
</dbReference>
<evidence type="ECO:0000256" key="2">
    <source>
        <dbReference type="ARBA" id="ARBA00009399"/>
    </source>
</evidence>
<dbReference type="InterPro" id="IPR007267">
    <property type="entry name" value="GtrA_DPMS_TM"/>
</dbReference>
<protein>
    <submittedName>
        <fullName evidence="8">GtrA family protein</fullName>
    </submittedName>
</protein>
<dbReference type="Pfam" id="PF04138">
    <property type="entry name" value="GtrA_DPMS_TM"/>
    <property type="match status" value="1"/>
</dbReference>
<evidence type="ECO:0000256" key="6">
    <source>
        <dbReference type="SAM" id="Phobius"/>
    </source>
</evidence>
<evidence type="ECO:0000313" key="9">
    <source>
        <dbReference type="Proteomes" id="UP001480973"/>
    </source>
</evidence>
<comment type="caution">
    <text evidence="8">The sequence shown here is derived from an EMBL/GenBank/DDBJ whole genome shotgun (WGS) entry which is preliminary data.</text>
</comment>
<reference evidence="8 9" key="1">
    <citation type="submission" date="2024-03" db="EMBL/GenBank/DDBJ databases">
        <title>Human intestinal bacterial collection.</title>
        <authorList>
            <person name="Pauvert C."/>
            <person name="Hitch T.C.A."/>
            <person name="Clavel T."/>
        </authorList>
    </citation>
    <scope>NUCLEOTIDE SEQUENCE [LARGE SCALE GENOMIC DNA]</scope>
    <source>
        <strain evidence="8 9">CLA-JM-H10</strain>
    </source>
</reference>
<organism evidence="8 9">
    <name type="scientific">Lachnospira intestinalis</name>
    <dbReference type="NCBI Taxonomy" id="3133158"/>
    <lineage>
        <taxon>Bacteria</taxon>
        <taxon>Bacillati</taxon>
        <taxon>Bacillota</taxon>
        <taxon>Clostridia</taxon>
        <taxon>Lachnospirales</taxon>
        <taxon>Lachnospiraceae</taxon>
        <taxon>Lachnospira</taxon>
    </lineage>
</organism>
<sequence length="137" mass="15654">MKLLNKANIKQFISYFFVGGVAAIVEWVMFFIFANVLQINYFVSTVIAFIFSTTANWILGRITTFKDNNTYKDKKAKEAFLVFIVSAIGLLFNLILMYLFVTVMGFDSSLGKTLSKIAATGIVFIWNFLIRKLVIYK</sequence>
<dbReference type="EMBL" id="JBBMES010000007">
    <property type="protein sequence ID" value="MEQ2535081.1"/>
    <property type="molecule type" value="Genomic_DNA"/>
</dbReference>
<evidence type="ECO:0000256" key="1">
    <source>
        <dbReference type="ARBA" id="ARBA00004141"/>
    </source>
</evidence>